<dbReference type="NCBIfam" id="NF007455">
    <property type="entry name" value="PRK10022.1"/>
    <property type="match status" value="1"/>
</dbReference>
<proteinExistence type="predicted"/>
<protein>
    <submittedName>
        <fullName evidence="1">Mannitol repressor protein</fullName>
    </submittedName>
</protein>
<dbReference type="SUPFAM" id="SSF158668">
    <property type="entry name" value="MtlR-like"/>
    <property type="match status" value="1"/>
</dbReference>
<reference evidence="1 2" key="1">
    <citation type="submission" date="2018-06" db="EMBL/GenBank/DDBJ databases">
        <authorList>
            <consortium name="Pathogen Informatics"/>
            <person name="Doyle S."/>
        </authorList>
    </citation>
    <scope>NUCLEOTIDE SEQUENCE [LARGE SCALE GENOMIC DNA]</scope>
    <source>
        <strain evidence="1 2">NCTC11470</strain>
    </source>
</reference>
<dbReference type="InterPro" id="IPR007761">
    <property type="entry name" value="MtlR-like"/>
</dbReference>
<evidence type="ECO:0000313" key="2">
    <source>
        <dbReference type="Proteomes" id="UP000254835"/>
    </source>
</evidence>
<dbReference type="OrthoDB" id="6496300at2"/>
<accession>A0A380PQJ5</accession>
<gene>
    <name evidence="1" type="primary">mtlR_1</name>
    <name evidence="1" type="ORF">NCTC11470_00869</name>
</gene>
<dbReference type="RefSeq" id="WP_004712008.1">
    <property type="nucleotide sequence ID" value="NZ_CABHXP010000312.1"/>
</dbReference>
<dbReference type="Pfam" id="PF05068">
    <property type="entry name" value="MtlR"/>
    <property type="match status" value="1"/>
</dbReference>
<dbReference type="PANTHER" id="PTHR37941">
    <property type="entry name" value="FUMARASE E-RELATED"/>
    <property type="match status" value="1"/>
</dbReference>
<organism evidence="1 2">
    <name type="scientific">Yersinia frederiksenii</name>
    <dbReference type="NCBI Taxonomy" id="29484"/>
    <lineage>
        <taxon>Bacteria</taxon>
        <taxon>Pseudomonadati</taxon>
        <taxon>Pseudomonadota</taxon>
        <taxon>Gammaproteobacteria</taxon>
        <taxon>Enterobacterales</taxon>
        <taxon>Yersiniaceae</taxon>
        <taxon>Yersinia</taxon>
    </lineage>
</organism>
<dbReference type="Proteomes" id="UP000254835">
    <property type="component" value="Unassembled WGS sequence"/>
</dbReference>
<dbReference type="PANTHER" id="PTHR37941:SF1">
    <property type="entry name" value="FUMARASE E-RELATED"/>
    <property type="match status" value="1"/>
</dbReference>
<dbReference type="AlphaFoldDB" id="A0A380PQJ5"/>
<dbReference type="InterPro" id="IPR038026">
    <property type="entry name" value="MtlR-like_sf"/>
</dbReference>
<dbReference type="GeneID" id="57906955"/>
<dbReference type="Gene3D" id="1.20.120.330">
    <property type="entry name" value="Nucleotidyltransferases domain 2"/>
    <property type="match status" value="1"/>
</dbReference>
<evidence type="ECO:0000313" key="1">
    <source>
        <dbReference type="EMBL" id="SUP75850.1"/>
    </source>
</evidence>
<dbReference type="EMBL" id="UHJA01000001">
    <property type="protein sequence ID" value="SUP75850.1"/>
    <property type="molecule type" value="Genomic_DNA"/>
</dbReference>
<name>A0A380PQJ5_YERFR</name>
<sequence length="173" mass="19538">MTALTEDDVLERLASPENLNDFLLNANEILFQGIKSLLPYLFINNDEDIQEYAVKPLLAKSGPLDSLDVSLRLIYALGQITKAVYADILLFSQLSEHLQETGEIAEFHDDIVYEFMGNLNAVTQNKTLFQLIEKMKFSDFTIFNQTRYGNMVKTGLTLAVTSLLQELTYESGT</sequence>